<keyword evidence="3" id="KW-0808">Transferase</keyword>
<dbReference type="InParanoid" id="A0A1V9XV90"/>
<protein>
    <submittedName>
        <fullName evidence="3">Polypeptide N-acetylgalactosaminyltransferase 13-like</fullName>
    </submittedName>
</protein>
<dbReference type="PANTHER" id="PTHR11675:SF43">
    <property type="entry name" value="POLYPEPTIDE N-ACETYLGALACTOSAMINYLTRANSFERASE 1"/>
    <property type="match status" value="1"/>
</dbReference>
<evidence type="ECO:0000313" key="3">
    <source>
        <dbReference type="EMBL" id="OQR77414.1"/>
    </source>
</evidence>
<dbReference type="SUPFAM" id="SSF53448">
    <property type="entry name" value="Nucleotide-diphospho-sugar transferases"/>
    <property type="match status" value="1"/>
</dbReference>
<accession>A0A1V9XV90</accession>
<comment type="caution">
    <text evidence="3">The sequence shown here is derived from an EMBL/GenBank/DDBJ whole genome shotgun (WGS) entry which is preliminary data.</text>
</comment>
<gene>
    <name evidence="3" type="ORF">BIW11_07115</name>
</gene>
<dbReference type="GO" id="GO:0004653">
    <property type="term" value="F:polypeptide N-acetylgalactosaminyltransferase activity"/>
    <property type="evidence" value="ECO:0007669"/>
    <property type="project" value="TreeGrafter"/>
</dbReference>
<dbReference type="EMBL" id="MNPL01003567">
    <property type="protein sequence ID" value="OQR77414.1"/>
    <property type="molecule type" value="Genomic_DNA"/>
</dbReference>
<dbReference type="Pfam" id="PF00535">
    <property type="entry name" value="Glycos_transf_2"/>
    <property type="match status" value="1"/>
</dbReference>
<feature type="non-terminal residue" evidence="3">
    <location>
        <position position="333"/>
    </location>
</feature>
<dbReference type="InterPro" id="IPR029044">
    <property type="entry name" value="Nucleotide-diphossugar_trans"/>
</dbReference>
<evidence type="ECO:0000259" key="2">
    <source>
        <dbReference type="Pfam" id="PF00535"/>
    </source>
</evidence>
<dbReference type="InterPro" id="IPR001173">
    <property type="entry name" value="Glyco_trans_2-like"/>
</dbReference>
<organism evidence="3 4">
    <name type="scientific">Tropilaelaps mercedesae</name>
    <dbReference type="NCBI Taxonomy" id="418985"/>
    <lineage>
        <taxon>Eukaryota</taxon>
        <taxon>Metazoa</taxon>
        <taxon>Ecdysozoa</taxon>
        <taxon>Arthropoda</taxon>
        <taxon>Chelicerata</taxon>
        <taxon>Arachnida</taxon>
        <taxon>Acari</taxon>
        <taxon>Parasitiformes</taxon>
        <taxon>Mesostigmata</taxon>
        <taxon>Gamasina</taxon>
        <taxon>Dermanyssoidea</taxon>
        <taxon>Laelapidae</taxon>
        <taxon>Tropilaelaps</taxon>
    </lineage>
</organism>
<evidence type="ECO:0000256" key="1">
    <source>
        <dbReference type="ARBA" id="ARBA00023157"/>
    </source>
</evidence>
<dbReference type="Gene3D" id="3.90.550.10">
    <property type="entry name" value="Spore Coat Polysaccharide Biosynthesis Protein SpsA, Chain A"/>
    <property type="match status" value="1"/>
</dbReference>
<dbReference type="GO" id="GO:0005794">
    <property type="term" value="C:Golgi apparatus"/>
    <property type="evidence" value="ECO:0007669"/>
    <property type="project" value="TreeGrafter"/>
</dbReference>
<keyword evidence="4" id="KW-1185">Reference proteome</keyword>
<dbReference type="OrthoDB" id="416652at2759"/>
<dbReference type="Proteomes" id="UP000192247">
    <property type="component" value="Unassembled WGS sequence"/>
</dbReference>
<feature type="non-terminal residue" evidence="3">
    <location>
        <position position="1"/>
    </location>
</feature>
<keyword evidence="1" id="KW-1015">Disulfide bond</keyword>
<evidence type="ECO:0000313" key="4">
    <source>
        <dbReference type="Proteomes" id="UP000192247"/>
    </source>
</evidence>
<dbReference type="PANTHER" id="PTHR11675">
    <property type="entry name" value="N-ACETYLGALACTOSAMINYLTRANSFERASE"/>
    <property type="match status" value="1"/>
</dbReference>
<reference evidence="3 4" key="1">
    <citation type="journal article" date="2017" name="Gigascience">
        <title>Draft genome of the honey bee ectoparasitic mite, Tropilaelaps mercedesae, is shaped by the parasitic life history.</title>
        <authorList>
            <person name="Dong X."/>
            <person name="Armstrong S.D."/>
            <person name="Xia D."/>
            <person name="Makepeace B.L."/>
            <person name="Darby A.C."/>
            <person name="Kadowaki T."/>
        </authorList>
    </citation>
    <scope>NUCLEOTIDE SEQUENCE [LARGE SCALE GENOMIC DNA]</scope>
    <source>
        <strain evidence="3">Wuxi-XJTLU</strain>
    </source>
</reference>
<dbReference type="GO" id="GO:0006493">
    <property type="term" value="P:protein O-linked glycosylation"/>
    <property type="evidence" value="ECO:0007669"/>
    <property type="project" value="TreeGrafter"/>
</dbReference>
<sequence length="333" mass="38149">SAVILDQHEVQLAEYEASPYVSYNLYIANRIPLDRSLPDFRSSRCRRVVYKHPLPTASVVVVFRNEALSVLMRTVMSVIMRTVPPQMLKEILLVDDHSETEELGFPLEWFVDEFYPRGLVRLLRMPVESGIVAGRLAGARAAGGDALVFLDSHCEVTKGWLPPLIAPIMENRKSIVYPIMPHIDRFNMSVTVPPAEGAQSPYGRDLRIGGFAWGDSFEWFYRRAQNDDGTFLSEMPISPGGLYAIDRRYFWESGSYDEEMKLWGAENLEQSFRIWQCGGRILRARCSFVGHIFHSAVDESRDMNVLERNTRRAIDVWMDEYRDLFLAYAPPSL</sequence>
<dbReference type="AlphaFoldDB" id="A0A1V9XV90"/>
<proteinExistence type="predicted"/>
<dbReference type="STRING" id="418985.A0A1V9XV90"/>
<name>A0A1V9XV90_9ACAR</name>
<feature type="domain" description="Glycosyltransferase 2-like" evidence="2">
    <location>
        <begin position="58"/>
        <end position="185"/>
    </location>
</feature>